<dbReference type="GO" id="GO:0016874">
    <property type="term" value="F:ligase activity"/>
    <property type="evidence" value="ECO:0007669"/>
    <property type="project" value="UniProtKB-KW"/>
</dbReference>
<reference evidence="6 7" key="1">
    <citation type="submission" date="2020-04" db="EMBL/GenBank/DDBJ databases">
        <title>Novel Paenibacillus strain UniB2 isolated from commercial digestive syrup.</title>
        <authorList>
            <person name="Thorat V."/>
            <person name="Kirdat K."/>
            <person name="Tiwarekar B."/>
            <person name="Yadav A."/>
        </authorList>
    </citation>
    <scope>NUCLEOTIDE SEQUENCE [LARGE SCALE GENOMIC DNA]</scope>
    <source>
        <strain evidence="6 7">UniB2</strain>
    </source>
</reference>
<keyword evidence="3 4" id="KW-0067">ATP-binding</keyword>
<dbReference type="RefSeq" id="WP_168906689.1">
    <property type="nucleotide sequence ID" value="NZ_CP051428.1"/>
</dbReference>
<dbReference type="Gene3D" id="3.40.50.20">
    <property type="match status" value="1"/>
</dbReference>
<proteinExistence type="predicted"/>
<keyword evidence="2 4" id="KW-0547">Nucleotide-binding</keyword>
<dbReference type="InterPro" id="IPR011761">
    <property type="entry name" value="ATP-grasp"/>
</dbReference>
<dbReference type="KEGG" id="palr:HGI30_05290"/>
<dbReference type="InterPro" id="IPR052032">
    <property type="entry name" value="ATP-dep_AA_Ligase"/>
</dbReference>
<keyword evidence="7" id="KW-1185">Reference proteome</keyword>
<feature type="domain" description="ATP-grasp" evidence="5">
    <location>
        <begin position="124"/>
        <end position="318"/>
    </location>
</feature>
<evidence type="ECO:0000313" key="6">
    <source>
        <dbReference type="EMBL" id="QJC51034.1"/>
    </source>
</evidence>
<dbReference type="PROSITE" id="PS50975">
    <property type="entry name" value="ATP_GRASP"/>
    <property type="match status" value="1"/>
</dbReference>
<dbReference type="Pfam" id="PF02655">
    <property type="entry name" value="ATP-grasp_3"/>
    <property type="match status" value="1"/>
</dbReference>
<dbReference type="GO" id="GO:0005524">
    <property type="term" value="F:ATP binding"/>
    <property type="evidence" value="ECO:0007669"/>
    <property type="project" value="UniProtKB-UniRule"/>
</dbReference>
<dbReference type="GO" id="GO:0046872">
    <property type="term" value="F:metal ion binding"/>
    <property type="evidence" value="ECO:0007669"/>
    <property type="project" value="InterPro"/>
</dbReference>
<keyword evidence="1" id="KW-0436">Ligase</keyword>
<dbReference type="PANTHER" id="PTHR43585:SF2">
    <property type="entry name" value="ATP-GRASP ENZYME FSQD"/>
    <property type="match status" value="1"/>
</dbReference>
<organism evidence="6 7">
    <name type="scientific">Paenibacillus albicereus</name>
    <dbReference type="NCBI Taxonomy" id="2726185"/>
    <lineage>
        <taxon>Bacteria</taxon>
        <taxon>Bacillati</taxon>
        <taxon>Bacillota</taxon>
        <taxon>Bacilli</taxon>
        <taxon>Bacillales</taxon>
        <taxon>Paenibacillaceae</taxon>
        <taxon>Paenibacillus</taxon>
    </lineage>
</organism>
<dbReference type="SMART" id="SM01209">
    <property type="entry name" value="GARS_A"/>
    <property type="match status" value="1"/>
</dbReference>
<dbReference type="Gene3D" id="3.30.470.20">
    <property type="entry name" value="ATP-grasp fold, B domain"/>
    <property type="match status" value="1"/>
</dbReference>
<dbReference type="AlphaFoldDB" id="A0A6H2GUD3"/>
<dbReference type="Gene3D" id="3.30.1490.20">
    <property type="entry name" value="ATP-grasp fold, A domain"/>
    <property type="match status" value="1"/>
</dbReference>
<dbReference type="SUPFAM" id="SSF56059">
    <property type="entry name" value="Glutathione synthetase ATP-binding domain-like"/>
    <property type="match status" value="1"/>
</dbReference>
<evidence type="ECO:0000313" key="7">
    <source>
        <dbReference type="Proteomes" id="UP000502136"/>
    </source>
</evidence>
<evidence type="ECO:0000256" key="3">
    <source>
        <dbReference type="ARBA" id="ARBA00022840"/>
    </source>
</evidence>
<evidence type="ECO:0000256" key="4">
    <source>
        <dbReference type="PROSITE-ProRule" id="PRU00409"/>
    </source>
</evidence>
<protein>
    <submittedName>
        <fullName evidence="6">ATP-grasp domain-containing protein</fullName>
    </submittedName>
</protein>
<name>A0A6H2GUD3_9BACL</name>
<sequence length="419" mass="46206">MTTSRKIAVIHRFGDVVLGGFVDYSRVIDHSRDQVVYFVNARGRKDIAAVEPLAAEVHELAELEAFEPLRAAFEGASERLGGFDLLLALSEFDLSHAARLRSELGIPGVGLDRISLYRDKIVMKERLRRDGIRVPRFLDGAEEDAAVAFARETGYPVIVKPRRGAASQGVRKAEDERQLREALRAVHEAGTAGDCQVEEFVAGPIFHIDGLVKDGELAFYAPSQYVGGCLGFAEGRPNGSFIVTDRQELRDRLQRFTEEVLRSLELSDGCFHLEVIDRDGREAVFLEIGARMGGAETPFLTVDLYGVNLCEEWMRIELGTFEPLQAPQEGVHGGLIQFPEPPGTPAEVVSVSSLLGVVPEIYDEWTPKPGEILDGKGSYYHISGRYRLRGESEAAVEKAILRAMGLFRIEARPLAAVEG</sequence>
<evidence type="ECO:0000256" key="1">
    <source>
        <dbReference type="ARBA" id="ARBA00022598"/>
    </source>
</evidence>
<dbReference type="Proteomes" id="UP000502136">
    <property type="component" value="Chromosome"/>
</dbReference>
<evidence type="ECO:0000256" key="2">
    <source>
        <dbReference type="ARBA" id="ARBA00022741"/>
    </source>
</evidence>
<dbReference type="InterPro" id="IPR013815">
    <property type="entry name" value="ATP_grasp_subdomain_1"/>
</dbReference>
<gene>
    <name evidence="6" type="ORF">HGI30_05290</name>
</gene>
<dbReference type="EMBL" id="CP051428">
    <property type="protein sequence ID" value="QJC51034.1"/>
    <property type="molecule type" value="Genomic_DNA"/>
</dbReference>
<dbReference type="InterPro" id="IPR003806">
    <property type="entry name" value="ATP-grasp_PylC-type"/>
</dbReference>
<accession>A0A6H2GUD3</accession>
<dbReference type="PANTHER" id="PTHR43585">
    <property type="entry name" value="FUMIPYRROLE BIOSYNTHESIS PROTEIN C"/>
    <property type="match status" value="1"/>
</dbReference>
<evidence type="ECO:0000259" key="5">
    <source>
        <dbReference type="PROSITE" id="PS50975"/>
    </source>
</evidence>